<dbReference type="GO" id="GO:0004222">
    <property type="term" value="F:metalloendopeptidase activity"/>
    <property type="evidence" value="ECO:0007669"/>
    <property type="project" value="TreeGrafter"/>
</dbReference>
<dbReference type="InterPro" id="IPR011055">
    <property type="entry name" value="Dup_hybrid_motif"/>
</dbReference>
<evidence type="ECO:0000256" key="2">
    <source>
        <dbReference type="SAM" id="MobiDB-lite"/>
    </source>
</evidence>
<feature type="compositionally biased region" description="Basic and acidic residues" evidence="2">
    <location>
        <begin position="1"/>
        <end position="11"/>
    </location>
</feature>
<comment type="caution">
    <text evidence="4">The sequence shown here is derived from an EMBL/GenBank/DDBJ whole genome shotgun (WGS) entry which is preliminary data.</text>
</comment>
<sequence>MGLPGGEREAPPPRTPSPEGHTPGGVADEVARYRAWQAVAAALGGRITLVPGEAYPEAVRRRFPGLPERHMGLDVVYGDPRKGGDPVRSPFVGRVVDVGEHPQYGNYIVLDVGDGIQVKAAHLQAFGVGMRPGREVKPGDVLGLEGATGAATGPHTHWELRRGGRPVADPDEFLQLWERLTREKPEGARSGGAPTGELRIRIEGDGRLRLEGVPDPARRREAEAALNRGLAEALEVVHRPPENWRGG</sequence>
<dbReference type="PANTHER" id="PTHR21666:SF289">
    <property type="entry name" value="L-ALA--D-GLU ENDOPEPTIDASE"/>
    <property type="match status" value="1"/>
</dbReference>
<evidence type="ECO:0000256" key="1">
    <source>
        <dbReference type="ARBA" id="ARBA00022729"/>
    </source>
</evidence>
<evidence type="ECO:0000313" key="4">
    <source>
        <dbReference type="EMBL" id="HHM67512.1"/>
    </source>
</evidence>
<proteinExistence type="predicted"/>
<dbReference type="CDD" id="cd12797">
    <property type="entry name" value="M23_peptidase"/>
    <property type="match status" value="1"/>
</dbReference>
<evidence type="ECO:0000259" key="3">
    <source>
        <dbReference type="Pfam" id="PF01551"/>
    </source>
</evidence>
<feature type="region of interest" description="Disordered" evidence="2">
    <location>
        <begin position="1"/>
        <end position="28"/>
    </location>
</feature>
<gene>
    <name evidence="4" type="ORF">ENM28_02100</name>
</gene>
<dbReference type="PANTHER" id="PTHR21666">
    <property type="entry name" value="PEPTIDASE-RELATED"/>
    <property type="match status" value="1"/>
</dbReference>
<protein>
    <submittedName>
        <fullName evidence="4">M23 family metallopeptidase</fullName>
    </submittedName>
</protein>
<keyword evidence="1" id="KW-0732">Signal</keyword>
<dbReference type="InterPro" id="IPR050570">
    <property type="entry name" value="Cell_wall_metabolism_enzyme"/>
</dbReference>
<dbReference type="EMBL" id="DRXE01000077">
    <property type="protein sequence ID" value="HHM67512.1"/>
    <property type="molecule type" value="Genomic_DNA"/>
</dbReference>
<name>A0A7C5VH69_9DEIN</name>
<dbReference type="InterPro" id="IPR016047">
    <property type="entry name" value="M23ase_b-sheet_dom"/>
</dbReference>
<dbReference type="AlphaFoldDB" id="A0A7C5VH69"/>
<dbReference type="Gene3D" id="2.70.70.10">
    <property type="entry name" value="Glucose Permease (Domain IIA)"/>
    <property type="match status" value="1"/>
</dbReference>
<accession>A0A7C5VH69</accession>
<reference evidence="4" key="1">
    <citation type="journal article" date="2020" name="mSystems">
        <title>Genome- and Community-Level Interaction Insights into Carbon Utilization and Element Cycling Functions of Hydrothermarchaeota in Hydrothermal Sediment.</title>
        <authorList>
            <person name="Zhou Z."/>
            <person name="Liu Y."/>
            <person name="Xu W."/>
            <person name="Pan J."/>
            <person name="Luo Z.H."/>
            <person name="Li M."/>
        </authorList>
    </citation>
    <scope>NUCLEOTIDE SEQUENCE [LARGE SCALE GENOMIC DNA]</scope>
    <source>
        <strain evidence="4">SpSt-1071</strain>
    </source>
</reference>
<dbReference type="SUPFAM" id="SSF51261">
    <property type="entry name" value="Duplicated hybrid motif"/>
    <property type="match status" value="1"/>
</dbReference>
<feature type="domain" description="M23ase beta-sheet core" evidence="3">
    <location>
        <begin position="82"/>
        <end position="167"/>
    </location>
</feature>
<organism evidence="4">
    <name type="scientific">Thermus caliditerrae</name>
    <dbReference type="NCBI Taxonomy" id="1330700"/>
    <lineage>
        <taxon>Bacteria</taxon>
        <taxon>Thermotogati</taxon>
        <taxon>Deinococcota</taxon>
        <taxon>Deinococci</taxon>
        <taxon>Thermales</taxon>
        <taxon>Thermaceae</taxon>
        <taxon>Thermus</taxon>
    </lineage>
</organism>
<dbReference type="Pfam" id="PF01551">
    <property type="entry name" value="Peptidase_M23"/>
    <property type="match status" value="1"/>
</dbReference>